<dbReference type="KEGG" id="tvl:FAZ95_33380"/>
<dbReference type="AlphaFoldDB" id="A0A4P8J532"/>
<comment type="cofactor">
    <cofactor evidence="1 6 7">
        <name>pyridoxal 5'-phosphate</name>
        <dbReference type="ChEBI" id="CHEBI:597326"/>
    </cofactor>
</comment>
<dbReference type="InterPro" id="IPR015424">
    <property type="entry name" value="PyrdxlP-dep_Trfase"/>
</dbReference>
<keyword evidence="4 6" id="KW-0663">Pyridoxal phosphate</keyword>
<evidence type="ECO:0000256" key="3">
    <source>
        <dbReference type="ARBA" id="ARBA00022793"/>
    </source>
</evidence>
<feature type="modified residue" description="N6-(pyridoxal phosphate)lysine" evidence="6">
    <location>
        <position position="290"/>
    </location>
</feature>
<evidence type="ECO:0000313" key="8">
    <source>
        <dbReference type="EMBL" id="QCP53889.1"/>
    </source>
</evidence>
<dbReference type="InterPro" id="IPR010977">
    <property type="entry name" value="Aromatic_deC"/>
</dbReference>
<name>A0A4P8J532_9BURK</name>
<evidence type="ECO:0000313" key="9">
    <source>
        <dbReference type="Proteomes" id="UP000298656"/>
    </source>
</evidence>
<dbReference type="InterPro" id="IPR002129">
    <property type="entry name" value="PyrdxlP-dep_de-COase"/>
</dbReference>
<dbReference type="SUPFAM" id="SSF53383">
    <property type="entry name" value="PLP-dependent transferases"/>
    <property type="match status" value="1"/>
</dbReference>
<dbReference type="OrthoDB" id="9803665at2"/>
<dbReference type="Gene3D" id="3.90.1150.10">
    <property type="entry name" value="Aspartate Aminotransferase, domain 1"/>
    <property type="match status" value="1"/>
</dbReference>
<dbReference type="PANTHER" id="PTHR11999:SF70">
    <property type="entry name" value="MIP05841P"/>
    <property type="match status" value="1"/>
</dbReference>
<sequence>MNDHEVLARAAAHAQRYLDRLNERPVGATVTADALRQRLGGPLPAESSDAADVIDALVADTEGGLLASTGGRFFGWVIGGALPVALAADWLTSTWDQNAASVACSPAEAVIEEICGTWLKALLGLPATASYAFVTGCQMAHTTALAAARHKLLAERGVDVERQGLAGAPPLRLLMSENRHESIPRSARLLGIGTDAITLLPVDGDGALELDALAAALRESDRPTAVCLQAGDLNTGAFDAFNEACDLAHAAGAWVHVDGAFGLWAATSERHRHFVAGVERADSWATDGHKWLNLPFDNGFVFVADPEAHRAVFTMETSYSAASRGAREQRDWTPEWSRRGRAVSCYAAIRALGRTGIGEMVARCCDHATQLVDGLAALPGVEVLARPRINQGLVRFLDRDGVHDARTDATIAAIQASGVAWFGGTTWRGKRAMRISVCNWRTTDDDVRRTLDAVAQIVKRNAE</sequence>
<dbReference type="Gene3D" id="3.40.640.10">
    <property type="entry name" value="Type I PLP-dependent aspartate aminotransferase-like (Major domain)"/>
    <property type="match status" value="1"/>
</dbReference>
<keyword evidence="9" id="KW-1185">Reference proteome</keyword>
<dbReference type="PANTHER" id="PTHR11999">
    <property type="entry name" value="GROUP II PYRIDOXAL-5-PHOSPHATE DECARBOXYLASE"/>
    <property type="match status" value="1"/>
</dbReference>
<keyword evidence="3" id="KW-0210">Decarboxylase</keyword>
<dbReference type="GO" id="GO:0008483">
    <property type="term" value="F:transaminase activity"/>
    <property type="evidence" value="ECO:0007669"/>
    <property type="project" value="UniProtKB-KW"/>
</dbReference>
<dbReference type="RefSeq" id="WP_137336658.1">
    <property type="nucleotide sequence ID" value="NZ_CP040078.1"/>
</dbReference>
<keyword evidence="5 7" id="KW-0456">Lyase</keyword>
<evidence type="ECO:0000256" key="2">
    <source>
        <dbReference type="ARBA" id="ARBA00009533"/>
    </source>
</evidence>
<dbReference type="InterPro" id="IPR015422">
    <property type="entry name" value="PyrdxlP-dep_Trfase_small"/>
</dbReference>
<organism evidence="8 9">
    <name type="scientific">Trinickia violacea</name>
    <dbReference type="NCBI Taxonomy" id="2571746"/>
    <lineage>
        <taxon>Bacteria</taxon>
        <taxon>Pseudomonadati</taxon>
        <taxon>Pseudomonadota</taxon>
        <taxon>Betaproteobacteria</taxon>
        <taxon>Burkholderiales</taxon>
        <taxon>Burkholderiaceae</taxon>
        <taxon>Trinickia</taxon>
    </lineage>
</organism>
<dbReference type="GO" id="GO:0019752">
    <property type="term" value="P:carboxylic acid metabolic process"/>
    <property type="evidence" value="ECO:0007669"/>
    <property type="project" value="InterPro"/>
</dbReference>
<dbReference type="EMBL" id="CP040078">
    <property type="protein sequence ID" value="QCP53889.1"/>
    <property type="molecule type" value="Genomic_DNA"/>
</dbReference>
<evidence type="ECO:0000256" key="7">
    <source>
        <dbReference type="RuleBase" id="RU000382"/>
    </source>
</evidence>
<protein>
    <submittedName>
        <fullName evidence="8">Aspartate aminotransferase family protein</fullName>
    </submittedName>
</protein>
<dbReference type="InterPro" id="IPR015421">
    <property type="entry name" value="PyrdxlP-dep_Trfase_major"/>
</dbReference>
<dbReference type="GO" id="GO:0016831">
    <property type="term" value="F:carboxy-lyase activity"/>
    <property type="evidence" value="ECO:0007669"/>
    <property type="project" value="UniProtKB-KW"/>
</dbReference>
<dbReference type="GO" id="GO:0030170">
    <property type="term" value="F:pyridoxal phosphate binding"/>
    <property type="evidence" value="ECO:0007669"/>
    <property type="project" value="InterPro"/>
</dbReference>
<evidence type="ECO:0000256" key="1">
    <source>
        <dbReference type="ARBA" id="ARBA00001933"/>
    </source>
</evidence>
<evidence type="ECO:0000256" key="6">
    <source>
        <dbReference type="PIRSR" id="PIRSR602129-50"/>
    </source>
</evidence>
<comment type="similarity">
    <text evidence="2 7">Belongs to the group II decarboxylase family.</text>
</comment>
<accession>A0A4P8J532</accession>
<reference evidence="8 9" key="1">
    <citation type="submission" date="2019-05" db="EMBL/GenBank/DDBJ databases">
        <title>Burkholderia sp. DHOD12, isolated from subtropical forest soil.</title>
        <authorList>
            <person name="Gao Z.-H."/>
            <person name="Qiu L.-H."/>
        </authorList>
    </citation>
    <scope>NUCLEOTIDE SEQUENCE [LARGE SCALE GENOMIC DNA]</scope>
    <source>
        <strain evidence="8 9">DHOD12</strain>
    </source>
</reference>
<dbReference type="Pfam" id="PF00282">
    <property type="entry name" value="Pyridoxal_deC"/>
    <property type="match status" value="1"/>
</dbReference>
<keyword evidence="8" id="KW-0808">Transferase</keyword>
<dbReference type="Proteomes" id="UP000298656">
    <property type="component" value="Chromosome 2"/>
</dbReference>
<keyword evidence="8" id="KW-0032">Aminotransferase</keyword>
<proteinExistence type="inferred from homology"/>
<evidence type="ECO:0000256" key="4">
    <source>
        <dbReference type="ARBA" id="ARBA00022898"/>
    </source>
</evidence>
<gene>
    <name evidence="8" type="ORF">FAZ95_33380</name>
</gene>
<evidence type="ECO:0000256" key="5">
    <source>
        <dbReference type="ARBA" id="ARBA00023239"/>
    </source>
</evidence>